<feature type="transmembrane region" description="Helical" evidence="1">
    <location>
        <begin position="201"/>
        <end position="231"/>
    </location>
</feature>
<dbReference type="InterPro" id="IPR046240">
    <property type="entry name" value="DUF6273"/>
</dbReference>
<feature type="transmembrane region" description="Helical" evidence="1">
    <location>
        <begin position="461"/>
        <end position="478"/>
    </location>
</feature>
<accession>A0A5R9GGY6</accession>
<dbReference type="OrthoDB" id="129479at2"/>
<feature type="transmembrane region" description="Helical" evidence="1">
    <location>
        <begin position="145"/>
        <end position="165"/>
    </location>
</feature>
<evidence type="ECO:0000256" key="1">
    <source>
        <dbReference type="SAM" id="Phobius"/>
    </source>
</evidence>
<gene>
    <name evidence="3" type="ORF">FE782_08480</name>
</gene>
<dbReference type="AlphaFoldDB" id="A0A5R9GGY6"/>
<proteinExistence type="predicted"/>
<dbReference type="RefSeq" id="WP_138193649.1">
    <property type="nucleotide sequence ID" value="NZ_VCIW01000004.1"/>
</dbReference>
<dbReference type="Proteomes" id="UP000309676">
    <property type="component" value="Unassembled WGS sequence"/>
</dbReference>
<protein>
    <recommendedName>
        <fullName evidence="2">DUF6273 domain-containing protein</fullName>
    </recommendedName>
</protein>
<feature type="transmembrane region" description="Helical" evidence="1">
    <location>
        <begin position="7"/>
        <end position="27"/>
    </location>
</feature>
<feature type="transmembrane region" description="Helical" evidence="1">
    <location>
        <begin position="114"/>
        <end position="133"/>
    </location>
</feature>
<reference evidence="3 4" key="1">
    <citation type="submission" date="2019-05" db="EMBL/GenBank/DDBJ databases">
        <authorList>
            <person name="Narsing Rao M.P."/>
            <person name="Li W.J."/>
        </authorList>
    </citation>
    <scope>NUCLEOTIDE SEQUENCE [LARGE SCALE GENOMIC DNA]</scope>
    <source>
        <strain evidence="3 4">SYSU_K30003</strain>
    </source>
</reference>
<feature type="transmembrane region" description="Helical" evidence="1">
    <location>
        <begin position="237"/>
        <end position="257"/>
    </location>
</feature>
<organism evidence="3 4">
    <name type="scientific">Paenibacillus antri</name>
    <dbReference type="NCBI Taxonomy" id="2582848"/>
    <lineage>
        <taxon>Bacteria</taxon>
        <taxon>Bacillati</taxon>
        <taxon>Bacillota</taxon>
        <taxon>Bacilli</taxon>
        <taxon>Bacillales</taxon>
        <taxon>Paenibacillaceae</taxon>
        <taxon>Paenibacillus</taxon>
    </lineage>
</organism>
<name>A0A5R9GGY6_9BACL</name>
<feature type="transmembrane region" description="Helical" evidence="1">
    <location>
        <begin position="171"/>
        <end position="189"/>
    </location>
</feature>
<feature type="domain" description="DUF6273" evidence="2">
    <location>
        <begin position="568"/>
        <end position="608"/>
    </location>
</feature>
<keyword evidence="1" id="KW-0812">Transmembrane</keyword>
<feature type="transmembrane region" description="Helical" evidence="1">
    <location>
        <begin position="390"/>
        <end position="408"/>
    </location>
</feature>
<comment type="caution">
    <text evidence="3">The sequence shown here is derived from an EMBL/GenBank/DDBJ whole genome shotgun (WGS) entry which is preliminary data.</text>
</comment>
<keyword evidence="1" id="KW-1133">Transmembrane helix</keyword>
<keyword evidence="1" id="KW-0472">Membrane</keyword>
<evidence type="ECO:0000313" key="4">
    <source>
        <dbReference type="Proteomes" id="UP000309676"/>
    </source>
</evidence>
<evidence type="ECO:0000313" key="3">
    <source>
        <dbReference type="EMBL" id="TLS52658.1"/>
    </source>
</evidence>
<evidence type="ECO:0000259" key="2">
    <source>
        <dbReference type="Pfam" id="PF19789"/>
    </source>
</evidence>
<feature type="transmembrane region" description="Helical" evidence="1">
    <location>
        <begin position="428"/>
        <end position="449"/>
    </location>
</feature>
<sequence>MTTQRGLLLWGLIVLVMSAILFLPPFVGLADNSDYARAVQPLGLLPNEHPRYFHAFREFRLTEAAAGSLRNLLFPDLENELGYVSSQLLLTKAALLLNDGFRRLLRMDVALFDIRFLGGLYIVLYGAGLALFVAKLGAKRTIARLLVFAAAIFLFCDAGYILYFHSFYGEATILVALLLTAGSVAWCIYGNPSRKLPLFLFYASSALFVSAKVANAPIGFLLALFGCAILFVRKDRFSRATVVAGSGALLLFSMLFFSSAPQWMKQVNQYQSIFFGVLKDSPTPAEDAAELGLDPKYAALRGTHGYMPDAPYDIYGDAFRRDVYDRVSYADILRFYVGHPDRLVEKLRVSADASVFLRPSYVGNYEPDAGLERLSFTKRFSLWEGLRKRAVGIAFPIVVAGFACYLAAIAYRLVKLFRQPSPSPRTKLALSAVLLLLSTTAMQWVVPVLGNGEADLQKHMFLFAACFDLMLLVGAAWIADRATARSVLIVCAAALLLPAFRWTQEPESAPATAASGIRVGDTVQLGRYEDKPLLWTVLAKEEEGYLLWSRDAIAAKPFDAVDESLPAGEEARSYGSNDWETSDLRRWLNETFLAGFTDEERKLLTAAALNTLVSAQRLDRKQFGDQPHYWSSIPRHAEQNYDRAYGRRASELVFLLDAQQLVRHVSMRGSFLTKANPQGSATPYWVRTPYAGSASMVRIVGEDGFVYHRDAAGERTGVVPAVFLRLDASAQGGFGTPERPYRVVGRASVLPLARVSH</sequence>
<dbReference type="Pfam" id="PF19789">
    <property type="entry name" value="DUF6273"/>
    <property type="match status" value="1"/>
</dbReference>
<dbReference type="EMBL" id="VCIW01000004">
    <property type="protein sequence ID" value="TLS52658.1"/>
    <property type="molecule type" value="Genomic_DNA"/>
</dbReference>
<keyword evidence="4" id="KW-1185">Reference proteome</keyword>